<accession>A0ABV6JW60</accession>
<feature type="transmembrane region" description="Helical" evidence="7">
    <location>
        <begin position="20"/>
        <end position="39"/>
    </location>
</feature>
<dbReference type="Proteomes" id="UP001589865">
    <property type="component" value="Unassembled WGS sequence"/>
</dbReference>
<dbReference type="InterPro" id="IPR001640">
    <property type="entry name" value="Lgt"/>
</dbReference>
<evidence type="ECO:0000256" key="3">
    <source>
        <dbReference type="ARBA" id="ARBA00022679"/>
    </source>
</evidence>
<evidence type="ECO:0000256" key="1">
    <source>
        <dbReference type="ARBA" id="ARBA00007150"/>
    </source>
</evidence>
<keyword evidence="6 7" id="KW-0472">Membrane</keyword>
<comment type="caution">
    <text evidence="8">The sequence shown here is derived from an EMBL/GenBank/DDBJ whole genome shotgun (WGS) entry which is preliminary data.</text>
</comment>
<evidence type="ECO:0000256" key="7">
    <source>
        <dbReference type="HAMAP-Rule" id="MF_01147"/>
    </source>
</evidence>
<evidence type="ECO:0000256" key="2">
    <source>
        <dbReference type="ARBA" id="ARBA00022475"/>
    </source>
</evidence>
<reference evidence="8 9" key="1">
    <citation type="submission" date="2024-09" db="EMBL/GenBank/DDBJ databases">
        <authorList>
            <person name="Sun Q."/>
            <person name="Mori K."/>
        </authorList>
    </citation>
    <scope>NUCLEOTIDE SEQUENCE [LARGE SCALE GENOMIC DNA]</scope>
    <source>
        <strain evidence="8 9">TBRC 5777</strain>
    </source>
</reference>
<comment type="pathway">
    <text evidence="7">Protein modification; lipoprotein biosynthesis (diacylglyceryl transfer).</text>
</comment>
<evidence type="ECO:0000313" key="9">
    <source>
        <dbReference type="Proteomes" id="UP001589865"/>
    </source>
</evidence>
<dbReference type="PROSITE" id="PS01311">
    <property type="entry name" value="LGT"/>
    <property type="match status" value="1"/>
</dbReference>
<keyword evidence="4 7" id="KW-0812">Transmembrane</keyword>
<evidence type="ECO:0000313" key="8">
    <source>
        <dbReference type="EMBL" id="MFC0409562.1"/>
    </source>
</evidence>
<keyword evidence="2 7" id="KW-1003">Cell membrane</keyword>
<evidence type="ECO:0000256" key="5">
    <source>
        <dbReference type="ARBA" id="ARBA00022989"/>
    </source>
</evidence>
<evidence type="ECO:0000256" key="4">
    <source>
        <dbReference type="ARBA" id="ARBA00022692"/>
    </source>
</evidence>
<sequence length="275" mass="30185">MIPALLFPAFDPVAVQLGPFVIRWYALAYIVGIVIGWQLVRRLVRLAPEVATREQVDDFVTWATLGIVLGGRIGYVLFYQPDHYLANPIRALYLWEGGMSFHGGAAGVIVALLLFTWRNGLSFLGFSDRVTSVVPIGLLLGRIANFINGELWGRATDVPWGMIFPNAGPEPRHPSQIYEALLEGLVLFAVLQLLVRVPSLRARQGFISGAFLAGYGVARIAAEFFRQPDVQLGFLLGGVTMGQILSVPMVLFGLWLMLRARPATVATGLPLQERA</sequence>
<dbReference type="Pfam" id="PF01790">
    <property type="entry name" value="LGT"/>
    <property type="match status" value="1"/>
</dbReference>
<evidence type="ECO:0000256" key="6">
    <source>
        <dbReference type="ARBA" id="ARBA00023136"/>
    </source>
</evidence>
<comment type="function">
    <text evidence="7">Catalyzes the transfer of the diacylglyceryl group from phosphatidylglycerol to the sulfhydryl group of the N-terminal cysteine of a prolipoprotein, the first step in the formation of mature lipoproteins.</text>
</comment>
<comment type="similarity">
    <text evidence="1 7">Belongs to the Lgt family.</text>
</comment>
<dbReference type="HAMAP" id="MF_01147">
    <property type="entry name" value="Lgt"/>
    <property type="match status" value="1"/>
</dbReference>
<feature type="transmembrane region" description="Helical" evidence="7">
    <location>
        <begin position="234"/>
        <end position="258"/>
    </location>
</feature>
<dbReference type="NCBIfam" id="TIGR00544">
    <property type="entry name" value="lgt"/>
    <property type="match status" value="1"/>
</dbReference>
<name>A0ABV6JW60_9PROT</name>
<dbReference type="EC" id="2.5.1.145" evidence="7"/>
<comment type="catalytic activity">
    <reaction evidence="7">
        <text>L-cysteinyl-[prolipoprotein] + a 1,2-diacyl-sn-glycero-3-phospho-(1'-sn-glycerol) = an S-1,2-diacyl-sn-glyceryl-L-cysteinyl-[prolipoprotein] + sn-glycerol 1-phosphate + H(+)</text>
        <dbReference type="Rhea" id="RHEA:56712"/>
        <dbReference type="Rhea" id="RHEA-COMP:14679"/>
        <dbReference type="Rhea" id="RHEA-COMP:14680"/>
        <dbReference type="ChEBI" id="CHEBI:15378"/>
        <dbReference type="ChEBI" id="CHEBI:29950"/>
        <dbReference type="ChEBI" id="CHEBI:57685"/>
        <dbReference type="ChEBI" id="CHEBI:64716"/>
        <dbReference type="ChEBI" id="CHEBI:140658"/>
        <dbReference type="EC" id="2.5.1.145"/>
    </reaction>
</comment>
<dbReference type="RefSeq" id="WP_377045313.1">
    <property type="nucleotide sequence ID" value="NZ_JBHLUN010000010.1"/>
</dbReference>
<feature type="binding site" evidence="7">
    <location>
        <position position="142"/>
    </location>
    <ligand>
        <name>a 1,2-diacyl-sn-glycero-3-phospho-(1'-sn-glycerol)</name>
        <dbReference type="ChEBI" id="CHEBI:64716"/>
    </ligand>
</feature>
<proteinExistence type="inferred from homology"/>
<organism evidence="8 9">
    <name type="scientific">Roseomonas elaeocarpi</name>
    <dbReference type="NCBI Taxonomy" id="907779"/>
    <lineage>
        <taxon>Bacteria</taxon>
        <taxon>Pseudomonadati</taxon>
        <taxon>Pseudomonadota</taxon>
        <taxon>Alphaproteobacteria</taxon>
        <taxon>Acetobacterales</taxon>
        <taxon>Roseomonadaceae</taxon>
        <taxon>Roseomonas</taxon>
    </lineage>
</organism>
<feature type="transmembrane region" description="Helical" evidence="7">
    <location>
        <begin position="99"/>
        <end position="117"/>
    </location>
</feature>
<dbReference type="PANTHER" id="PTHR30589">
    <property type="entry name" value="PROLIPOPROTEIN DIACYLGLYCERYL TRANSFERASE"/>
    <property type="match status" value="1"/>
</dbReference>
<dbReference type="GO" id="GO:0008961">
    <property type="term" value="F:phosphatidylglycerol-prolipoprotein diacylglyceryl transferase activity"/>
    <property type="evidence" value="ECO:0007669"/>
    <property type="project" value="UniProtKB-EC"/>
</dbReference>
<keyword evidence="9" id="KW-1185">Reference proteome</keyword>
<dbReference type="PANTHER" id="PTHR30589:SF0">
    <property type="entry name" value="PHOSPHATIDYLGLYCEROL--PROLIPOPROTEIN DIACYLGLYCERYL TRANSFERASE"/>
    <property type="match status" value="1"/>
</dbReference>
<comment type="subcellular location">
    <subcellularLocation>
        <location evidence="7">Cell membrane</location>
        <topology evidence="7">Multi-pass membrane protein</topology>
    </subcellularLocation>
</comment>
<keyword evidence="3 7" id="KW-0808">Transferase</keyword>
<dbReference type="EMBL" id="JBHLUN010000010">
    <property type="protein sequence ID" value="MFC0409562.1"/>
    <property type="molecule type" value="Genomic_DNA"/>
</dbReference>
<keyword evidence="5 7" id="KW-1133">Transmembrane helix</keyword>
<feature type="transmembrane region" description="Helical" evidence="7">
    <location>
        <begin position="206"/>
        <end position="222"/>
    </location>
</feature>
<gene>
    <name evidence="7 8" type="primary">lgt</name>
    <name evidence="8" type="ORF">ACFFGY_15020</name>
</gene>
<protein>
    <recommendedName>
        <fullName evidence="7">Phosphatidylglycerol--prolipoprotein diacylglyceryl transferase</fullName>
        <ecNumber evidence="7">2.5.1.145</ecNumber>
    </recommendedName>
</protein>
<feature type="transmembrane region" description="Helical" evidence="7">
    <location>
        <begin position="59"/>
        <end position="79"/>
    </location>
</feature>